<keyword evidence="2" id="KW-1185">Reference proteome</keyword>
<reference evidence="2" key="1">
    <citation type="journal article" date="2019" name="Int. J. Syst. Evol. Microbiol.">
        <title>The Global Catalogue of Microorganisms (GCM) 10K type strain sequencing project: providing services to taxonomists for standard genome sequencing and annotation.</title>
        <authorList>
            <consortium name="The Broad Institute Genomics Platform"/>
            <consortium name="The Broad Institute Genome Sequencing Center for Infectious Disease"/>
            <person name="Wu L."/>
            <person name="Ma J."/>
        </authorList>
    </citation>
    <scope>NUCLEOTIDE SEQUENCE [LARGE SCALE GENOMIC DNA]</scope>
    <source>
        <strain evidence="2">Q85</strain>
    </source>
</reference>
<dbReference type="EMBL" id="JBHUFC010000025">
    <property type="protein sequence ID" value="MFD1789842.1"/>
    <property type="molecule type" value="Genomic_DNA"/>
</dbReference>
<dbReference type="Proteomes" id="UP001597283">
    <property type="component" value="Unassembled WGS sequence"/>
</dbReference>
<gene>
    <name evidence="1" type="ORF">ACFSC3_19980</name>
</gene>
<name>A0ABW4NI46_9SPHN</name>
<proteinExistence type="predicted"/>
<sequence>MPKTAALPLPIETATPPRRHAMAPTAARVARARHDLARWMLSPAVAREGADGSVGVVNWLAADSDDHDGLYPEIGGYYLSFLTQIVGVDAAEDECRTLAAKVLDWFDRSGADGAPATIERRCARAGDWRNHCLFTFDLAMIVRGMIAVERRWPGLVAPALLARYRAAAEAIGADGRLGSHRVREGGGVVVPVKWSTQVDVHHVKAAAALDEGDDGAAVLARTTLDAWREEARRPVRELHPALYLVEGWLIAWARGGDVGDLARAADMFAAVLDTMDPVTLDLPAIVGEPMASSRGDAQAQLLRAGLILDRAGALAPPLAQHWRVLVPAITANVLDWIAPAGGMTFDRRSGHRNSWASMFAWGALELTRPRRTETAREDAARLI</sequence>
<comment type="caution">
    <text evidence="1">The sequence shown here is derived from an EMBL/GenBank/DDBJ whole genome shotgun (WGS) entry which is preliminary data.</text>
</comment>
<organism evidence="1 2">
    <name type="scientific">Sphingomonas floccifaciens</name>
    <dbReference type="NCBI Taxonomy" id="1844115"/>
    <lineage>
        <taxon>Bacteria</taxon>
        <taxon>Pseudomonadati</taxon>
        <taxon>Pseudomonadota</taxon>
        <taxon>Alphaproteobacteria</taxon>
        <taxon>Sphingomonadales</taxon>
        <taxon>Sphingomonadaceae</taxon>
        <taxon>Sphingomonas</taxon>
    </lineage>
</organism>
<accession>A0ABW4NI46</accession>
<protein>
    <submittedName>
        <fullName evidence="1">Uncharacterized protein</fullName>
    </submittedName>
</protein>
<evidence type="ECO:0000313" key="1">
    <source>
        <dbReference type="EMBL" id="MFD1789842.1"/>
    </source>
</evidence>
<evidence type="ECO:0000313" key="2">
    <source>
        <dbReference type="Proteomes" id="UP001597283"/>
    </source>
</evidence>
<dbReference type="RefSeq" id="WP_380942119.1">
    <property type="nucleotide sequence ID" value="NZ_JBHUFC010000025.1"/>
</dbReference>